<keyword evidence="7" id="KW-1185">Reference proteome</keyword>
<evidence type="ECO:0000313" key="7">
    <source>
        <dbReference type="Proteomes" id="UP000250235"/>
    </source>
</evidence>
<feature type="region of interest" description="Disordered" evidence="4">
    <location>
        <begin position="191"/>
        <end position="268"/>
    </location>
</feature>
<evidence type="ECO:0000256" key="4">
    <source>
        <dbReference type="SAM" id="MobiDB-lite"/>
    </source>
</evidence>
<keyword evidence="3" id="KW-0862">Zinc</keyword>
<feature type="compositionally biased region" description="Low complexity" evidence="4">
    <location>
        <begin position="353"/>
        <end position="369"/>
    </location>
</feature>
<dbReference type="GO" id="GO:0005634">
    <property type="term" value="C:nucleus"/>
    <property type="evidence" value="ECO:0007669"/>
    <property type="project" value="TreeGrafter"/>
</dbReference>
<proteinExistence type="predicted"/>
<dbReference type="GO" id="GO:0006511">
    <property type="term" value="P:ubiquitin-dependent protein catabolic process"/>
    <property type="evidence" value="ECO:0007669"/>
    <property type="project" value="TreeGrafter"/>
</dbReference>
<keyword evidence="5" id="KW-0812">Transmembrane</keyword>
<dbReference type="GO" id="GO:0008270">
    <property type="term" value="F:zinc ion binding"/>
    <property type="evidence" value="ECO:0007669"/>
    <property type="project" value="UniProtKB-KW"/>
</dbReference>
<evidence type="ECO:0000256" key="5">
    <source>
        <dbReference type="SAM" id="Phobius"/>
    </source>
</evidence>
<sequence length="575" mass="63625">MEVISSDGYGQRSEFLDNARNKPAGDSSLRHEPIISPGVNKQKRLVRNGCISPNNIAKAKPLAGKRSNCLPHDNNDAITFEGPPGPSVIRELVSEGLNSQSRKGKGVIMYPCPSKDPETKNKNLPSWSSSSFSGKAMQTSEYVQGSGKQIEESGEWRSTHNRQGLCSSSIGEEQFMKRELEVPRYVNQPIEKRTAKREKESGVAADDEDSKVPNLVSSEHVSTLPLRQTMSLPRARLGQSNRYPSSASTLIKRQKQGTTSSYSGECSTSVSDDSEVVILSSSAEPSNSRSSSSVVANLYQTIDADDFKPNTQDDVARAKQVEADELLARELQEQLYNDVPVLGVRQRGSLMPNLRRQSQSRSSSNLSRRGSQARASALGRMTRLRGRFPGQPRTLLPSRGRTSLFPANMDVEMRMQILGTLEAFSDMEVGTGNLLLHRDFNENDYETLLALDDNNDHGGASVHQINGLPQSTVQSDNFDEVCAVCLETPTIGDTIRHLPCLHKFHKDVRSFSFSPIDHCVPVIAFFGSFIHACMSIILVYKHAHKHTQYIYEHVHILNSWCAGLCICIRNLSLHV</sequence>
<feature type="region of interest" description="Disordered" evidence="4">
    <location>
        <begin position="350"/>
        <end position="401"/>
    </location>
</feature>
<organism evidence="6 7">
    <name type="scientific">Dorcoceras hygrometricum</name>
    <dbReference type="NCBI Taxonomy" id="472368"/>
    <lineage>
        <taxon>Eukaryota</taxon>
        <taxon>Viridiplantae</taxon>
        <taxon>Streptophyta</taxon>
        <taxon>Embryophyta</taxon>
        <taxon>Tracheophyta</taxon>
        <taxon>Spermatophyta</taxon>
        <taxon>Magnoliopsida</taxon>
        <taxon>eudicotyledons</taxon>
        <taxon>Gunneridae</taxon>
        <taxon>Pentapetalae</taxon>
        <taxon>asterids</taxon>
        <taxon>lamiids</taxon>
        <taxon>Lamiales</taxon>
        <taxon>Gesneriaceae</taxon>
        <taxon>Didymocarpoideae</taxon>
        <taxon>Trichosporeae</taxon>
        <taxon>Loxocarpinae</taxon>
        <taxon>Dorcoceras</taxon>
    </lineage>
</organism>
<keyword evidence="2" id="KW-0863">Zinc-finger</keyword>
<feature type="compositionally biased region" description="Polar residues" evidence="4">
    <location>
        <begin position="238"/>
        <end position="268"/>
    </location>
</feature>
<feature type="compositionally biased region" description="Polar residues" evidence="4">
    <location>
        <begin position="122"/>
        <end position="147"/>
    </location>
</feature>
<feature type="compositionally biased region" description="Polar residues" evidence="4">
    <location>
        <begin position="215"/>
        <end position="231"/>
    </location>
</feature>
<feature type="compositionally biased region" description="Polar residues" evidence="4">
    <location>
        <begin position="161"/>
        <end position="170"/>
    </location>
</feature>
<evidence type="ECO:0000313" key="6">
    <source>
        <dbReference type="EMBL" id="KZV34053.1"/>
    </source>
</evidence>
<keyword evidence="5" id="KW-0472">Membrane</keyword>
<dbReference type="InterPro" id="IPR013083">
    <property type="entry name" value="Znf_RING/FYVE/PHD"/>
</dbReference>
<feature type="region of interest" description="Disordered" evidence="4">
    <location>
        <begin position="1"/>
        <end position="34"/>
    </location>
</feature>
<dbReference type="GO" id="GO:0061630">
    <property type="term" value="F:ubiquitin protein ligase activity"/>
    <property type="evidence" value="ECO:0007669"/>
    <property type="project" value="TreeGrafter"/>
</dbReference>
<dbReference type="Proteomes" id="UP000250235">
    <property type="component" value="Unassembled WGS sequence"/>
</dbReference>
<dbReference type="SUPFAM" id="SSF57850">
    <property type="entry name" value="RING/U-box"/>
    <property type="match status" value="1"/>
</dbReference>
<evidence type="ECO:0008006" key="8">
    <source>
        <dbReference type="Google" id="ProtNLM"/>
    </source>
</evidence>
<gene>
    <name evidence="6" type="ORF">F511_02826</name>
</gene>
<keyword evidence="5" id="KW-1133">Transmembrane helix</keyword>
<dbReference type="PANTHER" id="PTHR45931">
    <property type="entry name" value="SI:CH211-59O9.10"/>
    <property type="match status" value="1"/>
</dbReference>
<evidence type="ECO:0000256" key="3">
    <source>
        <dbReference type="ARBA" id="ARBA00022833"/>
    </source>
</evidence>
<name>A0A2Z7BHX9_9LAMI</name>
<feature type="compositionally biased region" description="Basic and acidic residues" evidence="4">
    <location>
        <begin position="191"/>
        <end position="201"/>
    </location>
</feature>
<accession>A0A2Z7BHX9</accession>
<reference evidence="6 7" key="1">
    <citation type="journal article" date="2015" name="Proc. Natl. Acad. Sci. U.S.A.">
        <title>The resurrection genome of Boea hygrometrica: A blueprint for survival of dehydration.</title>
        <authorList>
            <person name="Xiao L."/>
            <person name="Yang G."/>
            <person name="Zhang L."/>
            <person name="Yang X."/>
            <person name="Zhao S."/>
            <person name="Ji Z."/>
            <person name="Zhou Q."/>
            <person name="Hu M."/>
            <person name="Wang Y."/>
            <person name="Chen M."/>
            <person name="Xu Y."/>
            <person name="Jin H."/>
            <person name="Xiao X."/>
            <person name="Hu G."/>
            <person name="Bao F."/>
            <person name="Hu Y."/>
            <person name="Wan P."/>
            <person name="Li L."/>
            <person name="Deng X."/>
            <person name="Kuang T."/>
            <person name="Xiang C."/>
            <person name="Zhu J.K."/>
            <person name="Oliver M.J."/>
            <person name="He Y."/>
        </authorList>
    </citation>
    <scope>NUCLEOTIDE SEQUENCE [LARGE SCALE GENOMIC DNA]</scope>
    <source>
        <strain evidence="7">cv. XS01</strain>
    </source>
</reference>
<feature type="region of interest" description="Disordered" evidence="4">
    <location>
        <begin position="103"/>
        <end position="170"/>
    </location>
</feature>
<dbReference type="PANTHER" id="PTHR45931:SF25">
    <property type="entry name" value="E3 UBIQUITIN-PROTEIN LIGASE RLIM-LIKE ISOFORM X1"/>
    <property type="match status" value="1"/>
</dbReference>
<dbReference type="OrthoDB" id="8062037at2759"/>
<dbReference type="AlphaFoldDB" id="A0A2Z7BHX9"/>
<feature type="transmembrane region" description="Helical" evidence="5">
    <location>
        <begin position="520"/>
        <end position="540"/>
    </location>
</feature>
<dbReference type="Gene3D" id="3.30.40.10">
    <property type="entry name" value="Zinc/RING finger domain, C3HC4 (zinc finger)"/>
    <property type="match status" value="1"/>
</dbReference>
<keyword evidence="1" id="KW-0479">Metal-binding</keyword>
<evidence type="ECO:0000256" key="1">
    <source>
        <dbReference type="ARBA" id="ARBA00022723"/>
    </source>
</evidence>
<evidence type="ECO:0000256" key="2">
    <source>
        <dbReference type="ARBA" id="ARBA00022771"/>
    </source>
</evidence>
<dbReference type="InterPro" id="IPR051834">
    <property type="entry name" value="RING_finger_E3_ligase"/>
</dbReference>
<dbReference type="EMBL" id="KV005644">
    <property type="protein sequence ID" value="KZV34053.1"/>
    <property type="molecule type" value="Genomic_DNA"/>
</dbReference>
<feature type="compositionally biased region" description="Basic and acidic residues" evidence="4">
    <location>
        <begin position="149"/>
        <end position="158"/>
    </location>
</feature>
<protein>
    <recommendedName>
        <fullName evidence="8">RING/U-box superfamily protein</fullName>
    </recommendedName>
</protein>